<dbReference type="Proteomes" id="UP000236584">
    <property type="component" value="Chromosome"/>
</dbReference>
<gene>
    <name evidence="1" type="ORF">C2R22_13575</name>
</gene>
<proteinExistence type="predicted"/>
<dbReference type="AlphaFoldDB" id="A0A2I8VKV0"/>
<evidence type="ECO:0000313" key="2">
    <source>
        <dbReference type="Proteomes" id="UP000236584"/>
    </source>
</evidence>
<dbReference type="EMBL" id="CP026309">
    <property type="protein sequence ID" value="AUV82541.1"/>
    <property type="molecule type" value="Genomic_DNA"/>
</dbReference>
<keyword evidence="2" id="KW-1185">Reference proteome</keyword>
<accession>A0A2I8VKV0</accession>
<organism evidence="1 2">
    <name type="scientific">Salinigranum rubrum</name>
    <dbReference type="NCBI Taxonomy" id="755307"/>
    <lineage>
        <taxon>Archaea</taxon>
        <taxon>Methanobacteriati</taxon>
        <taxon>Methanobacteriota</taxon>
        <taxon>Stenosarchaea group</taxon>
        <taxon>Halobacteria</taxon>
        <taxon>Halobacteriales</taxon>
        <taxon>Haloferacaceae</taxon>
        <taxon>Salinigranum</taxon>
    </lineage>
</organism>
<name>A0A2I8VKV0_9EURY</name>
<dbReference type="InterPro" id="IPR045397">
    <property type="entry name" value="TumE-like"/>
</dbReference>
<dbReference type="Pfam" id="PF20126">
    <property type="entry name" value="TumE"/>
    <property type="match status" value="1"/>
</dbReference>
<protein>
    <submittedName>
        <fullName evidence="1">Uncharacterized protein</fullName>
    </submittedName>
</protein>
<sequence length="145" mass="17058">MDGQHGRTPNRAQLRELASLLAAESWIEGVDVFPSTRPDSIVLSLEQSYYPRRHISAAYIEIQSYTNGDFHISYVENHHGKEWLCRWDRHESTEYTRDHFHPPPDARHEDGENREYPAALWTVVSRVIAPWMYERMGAVWDEFDT</sequence>
<evidence type="ECO:0000313" key="1">
    <source>
        <dbReference type="EMBL" id="AUV82541.1"/>
    </source>
</evidence>
<reference evidence="1 2" key="1">
    <citation type="submission" date="2018-01" db="EMBL/GenBank/DDBJ databases">
        <title>Complete genome sequence of Salinigranum rubrum GX10T, an extremely halophilic archaeon isolated from a marine solar saltern.</title>
        <authorList>
            <person name="Han S."/>
        </authorList>
    </citation>
    <scope>NUCLEOTIDE SEQUENCE [LARGE SCALE GENOMIC DNA]</scope>
    <source>
        <strain evidence="1 2">GX10</strain>
    </source>
</reference>
<dbReference type="KEGG" id="srub:C2R22_13575"/>